<dbReference type="Gene3D" id="3.40.630.30">
    <property type="match status" value="1"/>
</dbReference>
<comment type="similarity">
    <text evidence="1">Belongs to the acetyltransferase family.</text>
</comment>
<evidence type="ECO:0000256" key="1">
    <source>
        <dbReference type="ARBA" id="ARBA00008694"/>
    </source>
</evidence>
<dbReference type="OMA" id="YEKMADH"/>
<dbReference type="Pfam" id="PF00583">
    <property type="entry name" value="Acetyltransf_1"/>
    <property type="match status" value="1"/>
</dbReference>
<dbReference type="AlphaFoldDB" id="A0A674MLU7"/>
<proteinExistence type="inferred from homology"/>
<evidence type="ECO:0000313" key="5">
    <source>
        <dbReference type="Ensembl" id="ENSTRUP00000061940.1"/>
    </source>
</evidence>
<dbReference type="Proteomes" id="UP000005226">
    <property type="component" value="Chromosome 8"/>
</dbReference>
<reference evidence="5 6" key="1">
    <citation type="journal article" date="2011" name="Genome Biol. Evol.">
        <title>Integration of the genetic map and genome assembly of fugu facilitates insights into distinct features of genome evolution in teleosts and mammals.</title>
        <authorList>
            <person name="Kai W."/>
            <person name="Kikuchi K."/>
            <person name="Tohari S."/>
            <person name="Chew A.K."/>
            <person name="Tay A."/>
            <person name="Fujiwara A."/>
            <person name="Hosoya S."/>
            <person name="Suetake H."/>
            <person name="Naruse K."/>
            <person name="Brenner S."/>
            <person name="Suzuki Y."/>
            <person name="Venkatesh B."/>
        </authorList>
    </citation>
    <scope>NUCLEOTIDE SEQUENCE [LARGE SCALE GENOMIC DNA]</scope>
</reference>
<reference evidence="5" key="2">
    <citation type="submission" date="2025-08" db="UniProtKB">
        <authorList>
            <consortium name="Ensembl"/>
        </authorList>
    </citation>
    <scope>IDENTIFICATION</scope>
</reference>
<accession>A0A674MLU7</accession>
<dbReference type="FunCoup" id="A0A674MLU7">
    <property type="interactions" value="397"/>
</dbReference>
<dbReference type="PANTHER" id="PTHR10545:SF66">
    <property type="entry name" value="DIAMINE N-ACETYLTRANSFERASE 2-RELATED"/>
    <property type="match status" value="1"/>
</dbReference>
<dbReference type="InParanoid" id="A0A674MLU7"/>
<dbReference type="CDD" id="cd04301">
    <property type="entry name" value="NAT_SF"/>
    <property type="match status" value="1"/>
</dbReference>
<dbReference type="FunFam" id="3.40.630.30:FF:000064">
    <property type="entry name" value="GNAT family acetyltransferase"/>
    <property type="match status" value="1"/>
</dbReference>
<keyword evidence="6" id="KW-1185">Reference proteome</keyword>
<dbReference type="SUPFAM" id="SSF55729">
    <property type="entry name" value="Acyl-CoA N-acyltransferases (Nat)"/>
    <property type="match status" value="1"/>
</dbReference>
<protein>
    <submittedName>
        <fullName evidence="5">Spermidine/spermine N1-acetyltransferase family member 2a, tandem duplicate 1</fullName>
    </submittedName>
</protein>
<dbReference type="InterPro" id="IPR051016">
    <property type="entry name" value="Diverse_Substrate_AcTransf"/>
</dbReference>
<keyword evidence="2" id="KW-0808">Transferase</keyword>
<keyword evidence="3" id="KW-0012">Acyltransferase</keyword>
<sequence>MDFTLRAANVDDCKDIARMIMELSEYEKLAHKMKITQKDLEQDGFCKNPFFHGIIAEVPEHLKSKEGHTKIGYAIYFYSWSSSSGRAIYMEDLYVMPEFRGKGIGKALMSKVAQLGLAAGCTQLNFTVLDWNKPSLEFYFHQGCYDFTAESGYHLMRCEGEALEKLAQPPQSYSTCGHSLSCTISAIKNVDYFILGS</sequence>
<reference evidence="5" key="3">
    <citation type="submission" date="2025-09" db="UniProtKB">
        <authorList>
            <consortium name="Ensembl"/>
        </authorList>
    </citation>
    <scope>IDENTIFICATION</scope>
</reference>
<evidence type="ECO:0000256" key="3">
    <source>
        <dbReference type="ARBA" id="ARBA00023315"/>
    </source>
</evidence>
<dbReference type="InterPro" id="IPR000182">
    <property type="entry name" value="GNAT_dom"/>
</dbReference>
<gene>
    <name evidence="5" type="primary">LOC115250648</name>
</gene>
<dbReference type="Ensembl" id="ENSTRUT00000077211.1">
    <property type="protein sequence ID" value="ENSTRUP00000061940.1"/>
    <property type="gene ID" value="ENSTRUG00000014957.3"/>
</dbReference>
<dbReference type="PANTHER" id="PTHR10545">
    <property type="entry name" value="DIAMINE N-ACETYLTRANSFERASE"/>
    <property type="match status" value="1"/>
</dbReference>
<dbReference type="PROSITE" id="PS51186">
    <property type="entry name" value="GNAT"/>
    <property type="match status" value="1"/>
</dbReference>
<dbReference type="GO" id="GO:0008080">
    <property type="term" value="F:N-acetyltransferase activity"/>
    <property type="evidence" value="ECO:0007669"/>
    <property type="project" value="TreeGrafter"/>
</dbReference>
<organism evidence="5 6">
    <name type="scientific">Takifugu rubripes</name>
    <name type="common">Japanese pufferfish</name>
    <name type="synonym">Fugu rubripes</name>
    <dbReference type="NCBI Taxonomy" id="31033"/>
    <lineage>
        <taxon>Eukaryota</taxon>
        <taxon>Metazoa</taxon>
        <taxon>Chordata</taxon>
        <taxon>Craniata</taxon>
        <taxon>Vertebrata</taxon>
        <taxon>Euteleostomi</taxon>
        <taxon>Actinopterygii</taxon>
        <taxon>Neopterygii</taxon>
        <taxon>Teleostei</taxon>
        <taxon>Neoteleostei</taxon>
        <taxon>Acanthomorphata</taxon>
        <taxon>Eupercaria</taxon>
        <taxon>Tetraodontiformes</taxon>
        <taxon>Tetradontoidea</taxon>
        <taxon>Tetraodontidae</taxon>
        <taxon>Takifugu</taxon>
    </lineage>
</organism>
<feature type="domain" description="N-acetyltransferase" evidence="4">
    <location>
        <begin position="3"/>
        <end position="161"/>
    </location>
</feature>
<evidence type="ECO:0000256" key="2">
    <source>
        <dbReference type="ARBA" id="ARBA00022679"/>
    </source>
</evidence>
<name>A0A674MLU7_TAKRU</name>
<dbReference type="InterPro" id="IPR016181">
    <property type="entry name" value="Acyl_CoA_acyltransferase"/>
</dbReference>
<evidence type="ECO:0000313" key="6">
    <source>
        <dbReference type="Proteomes" id="UP000005226"/>
    </source>
</evidence>
<evidence type="ECO:0000259" key="4">
    <source>
        <dbReference type="PROSITE" id="PS51186"/>
    </source>
</evidence>
<dbReference type="GeneTree" id="ENSGT00950000183121"/>